<comment type="caution">
    <text evidence="1">The sequence shown here is derived from an EMBL/GenBank/DDBJ whole genome shotgun (WGS) entry which is preliminary data.</text>
</comment>
<dbReference type="AlphaFoldDB" id="A0AAQ4EI17"/>
<reference evidence="1 2" key="1">
    <citation type="journal article" date="2023" name="Arcadia Sci">
        <title>De novo assembly of a long-read Amblyomma americanum tick genome.</title>
        <authorList>
            <person name="Chou S."/>
            <person name="Poskanzer K.E."/>
            <person name="Rollins M."/>
            <person name="Thuy-Boun P.S."/>
        </authorList>
    </citation>
    <scope>NUCLEOTIDE SEQUENCE [LARGE SCALE GENOMIC DNA]</scope>
    <source>
        <strain evidence="1">F_SG_1</strain>
        <tissue evidence="1">Salivary glands</tissue>
    </source>
</reference>
<dbReference type="EMBL" id="JARKHS020015509">
    <property type="protein sequence ID" value="KAK8774344.1"/>
    <property type="molecule type" value="Genomic_DNA"/>
</dbReference>
<dbReference type="Proteomes" id="UP001321473">
    <property type="component" value="Unassembled WGS sequence"/>
</dbReference>
<evidence type="ECO:0000313" key="1">
    <source>
        <dbReference type="EMBL" id="KAK8774344.1"/>
    </source>
</evidence>
<sequence length="81" mass="9901">MLSVYNYCRKASFLVRRWVKKTFTFWNDKAIACCTFWQYLRFCIDAYTKPLNDLVIENYRRHGRLYGRLSVQETQCGRKRC</sequence>
<accession>A0AAQ4EI17</accession>
<protein>
    <submittedName>
        <fullName evidence="1">Uncharacterized protein</fullName>
    </submittedName>
</protein>
<proteinExistence type="predicted"/>
<evidence type="ECO:0000313" key="2">
    <source>
        <dbReference type="Proteomes" id="UP001321473"/>
    </source>
</evidence>
<gene>
    <name evidence="1" type="ORF">V5799_011119</name>
</gene>
<organism evidence="1 2">
    <name type="scientific">Amblyomma americanum</name>
    <name type="common">Lone star tick</name>
    <dbReference type="NCBI Taxonomy" id="6943"/>
    <lineage>
        <taxon>Eukaryota</taxon>
        <taxon>Metazoa</taxon>
        <taxon>Ecdysozoa</taxon>
        <taxon>Arthropoda</taxon>
        <taxon>Chelicerata</taxon>
        <taxon>Arachnida</taxon>
        <taxon>Acari</taxon>
        <taxon>Parasitiformes</taxon>
        <taxon>Ixodida</taxon>
        <taxon>Ixodoidea</taxon>
        <taxon>Ixodidae</taxon>
        <taxon>Amblyomminae</taxon>
        <taxon>Amblyomma</taxon>
    </lineage>
</organism>
<keyword evidence="2" id="KW-1185">Reference proteome</keyword>
<name>A0AAQ4EI17_AMBAM</name>